<feature type="domain" description="HTH cro/C1-type" evidence="1">
    <location>
        <begin position="32"/>
        <end position="87"/>
    </location>
</feature>
<dbReference type="InterPro" id="IPR010982">
    <property type="entry name" value="Lambda_DNA-bd_dom_sf"/>
</dbReference>
<evidence type="ECO:0000259" key="1">
    <source>
        <dbReference type="PROSITE" id="PS50943"/>
    </source>
</evidence>
<dbReference type="GO" id="GO:0003677">
    <property type="term" value="F:DNA binding"/>
    <property type="evidence" value="ECO:0007669"/>
    <property type="project" value="UniProtKB-KW"/>
</dbReference>
<sequence length="104" mass="11533">MTQPLTSAERETLLLEMVEQLLIGKTTPGAVLKKLRREVLGMNQTEYAALASISRRTLSDIETDKGSPSLALLNRAFRPFGLTVGLLPRSPALRKRLLKRDQSS</sequence>
<dbReference type="STRING" id="402385.SAMN05421848_1673"/>
<dbReference type="CDD" id="cd00093">
    <property type="entry name" value="HTH_XRE"/>
    <property type="match status" value="1"/>
</dbReference>
<dbReference type="InterPro" id="IPR001387">
    <property type="entry name" value="Cro/C1-type_HTH"/>
</dbReference>
<dbReference type="Pfam" id="PF01381">
    <property type="entry name" value="HTH_3"/>
    <property type="match status" value="1"/>
</dbReference>
<gene>
    <name evidence="2" type="ORF">SAMN05421848_1673</name>
</gene>
<dbReference type="EMBL" id="FOLY01000003">
    <property type="protein sequence ID" value="SFC50161.1"/>
    <property type="molecule type" value="Genomic_DNA"/>
</dbReference>
<name>A0A1I1JPQ7_9GAMM</name>
<dbReference type="OrthoDB" id="6240846at2"/>
<evidence type="ECO:0000313" key="3">
    <source>
        <dbReference type="Proteomes" id="UP000199046"/>
    </source>
</evidence>
<dbReference type="SMART" id="SM00530">
    <property type="entry name" value="HTH_XRE"/>
    <property type="match status" value="1"/>
</dbReference>
<dbReference type="AlphaFoldDB" id="A0A1I1JPQ7"/>
<dbReference type="Gene3D" id="1.10.260.40">
    <property type="entry name" value="lambda repressor-like DNA-binding domains"/>
    <property type="match status" value="1"/>
</dbReference>
<dbReference type="RefSeq" id="WP_090132842.1">
    <property type="nucleotide sequence ID" value="NZ_FOLY01000003.1"/>
</dbReference>
<dbReference type="Proteomes" id="UP000199046">
    <property type="component" value="Unassembled WGS sequence"/>
</dbReference>
<accession>A0A1I1JPQ7</accession>
<proteinExistence type="predicted"/>
<dbReference type="PROSITE" id="PS50943">
    <property type="entry name" value="HTH_CROC1"/>
    <property type="match status" value="1"/>
</dbReference>
<dbReference type="SUPFAM" id="SSF47413">
    <property type="entry name" value="lambda repressor-like DNA-binding domains"/>
    <property type="match status" value="1"/>
</dbReference>
<protein>
    <submittedName>
        <fullName evidence="2">DNA-binding transcriptional regulator, XRE-family HTH domain</fullName>
    </submittedName>
</protein>
<keyword evidence="2" id="KW-0238">DNA-binding</keyword>
<keyword evidence="3" id="KW-1185">Reference proteome</keyword>
<reference evidence="3" key="1">
    <citation type="submission" date="2016-10" db="EMBL/GenBank/DDBJ databases">
        <authorList>
            <person name="Varghese N."/>
            <person name="Submissions S."/>
        </authorList>
    </citation>
    <scope>NUCLEOTIDE SEQUENCE [LARGE SCALE GENOMIC DNA]</scope>
    <source>
        <strain evidence="3">DSM 23439</strain>
    </source>
</reference>
<evidence type="ECO:0000313" key="2">
    <source>
        <dbReference type="EMBL" id="SFC50161.1"/>
    </source>
</evidence>
<organism evidence="2 3">
    <name type="scientific">Kushneria avicenniae</name>
    <dbReference type="NCBI Taxonomy" id="402385"/>
    <lineage>
        <taxon>Bacteria</taxon>
        <taxon>Pseudomonadati</taxon>
        <taxon>Pseudomonadota</taxon>
        <taxon>Gammaproteobacteria</taxon>
        <taxon>Oceanospirillales</taxon>
        <taxon>Halomonadaceae</taxon>
        <taxon>Kushneria</taxon>
    </lineage>
</organism>